<evidence type="ECO:0000313" key="1">
    <source>
        <dbReference type="EMBL" id="BAT75713.1"/>
    </source>
</evidence>
<name>A0A0S3R598_PHAAN</name>
<dbReference type="Proteomes" id="UP000291084">
    <property type="component" value="Chromosome 1"/>
</dbReference>
<organism evidence="1 2">
    <name type="scientific">Vigna angularis var. angularis</name>
    <dbReference type="NCBI Taxonomy" id="157739"/>
    <lineage>
        <taxon>Eukaryota</taxon>
        <taxon>Viridiplantae</taxon>
        <taxon>Streptophyta</taxon>
        <taxon>Embryophyta</taxon>
        <taxon>Tracheophyta</taxon>
        <taxon>Spermatophyta</taxon>
        <taxon>Magnoliopsida</taxon>
        <taxon>eudicotyledons</taxon>
        <taxon>Gunneridae</taxon>
        <taxon>Pentapetalae</taxon>
        <taxon>rosids</taxon>
        <taxon>fabids</taxon>
        <taxon>Fabales</taxon>
        <taxon>Fabaceae</taxon>
        <taxon>Papilionoideae</taxon>
        <taxon>50 kb inversion clade</taxon>
        <taxon>NPAAA clade</taxon>
        <taxon>indigoferoid/millettioid clade</taxon>
        <taxon>Phaseoleae</taxon>
        <taxon>Vigna</taxon>
    </lineage>
</organism>
<gene>
    <name evidence="1" type="primary">Vigan.01G362500</name>
    <name evidence="1" type="ORF">VIGAN_01362500</name>
</gene>
<proteinExistence type="predicted"/>
<sequence>MDSLAITSSATSNPKISFGAATCNHLTTLCHHPDTRCKLQTHSWFCTQFLISLQSLSICTFYHSQSLLNWIDQLFEYYYELIMVMTIFYQGQEGS</sequence>
<dbReference type="EMBL" id="AP015034">
    <property type="protein sequence ID" value="BAT75713.1"/>
    <property type="molecule type" value="Genomic_DNA"/>
</dbReference>
<accession>A0A0S3R598</accession>
<protein>
    <submittedName>
        <fullName evidence="1">Uncharacterized protein</fullName>
    </submittedName>
</protein>
<dbReference type="AlphaFoldDB" id="A0A0S3R598"/>
<keyword evidence="2" id="KW-1185">Reference proteome</keyword>
<evidence type="ECO:0000313" key="2">
    <source>
        <dbReference type="Proteomes" id="UP000291084"/>
    </source>
</evidence>
<reference evidence="1 2" key="1">
    <citation type="journal article" date="2015" name="Sci. Rep.">
        <title>The power of single molecule real-time sequencing technology in the de novo assembly of a eukaryotic genome.</title>
        <authorList>
            <person name="Sakai H."/>
            <person name="Naito K."/>
            <person name="Ogiso-Tanaka E."/>
            <person name="Takahashi Y."/>
            <person name="Iseki K."/>
            <person name="Muto C."/>
            <person name="Satou K."/>
            <person name="Teruya K."/>
            <person name="Shiroma A."/>
            <person name="Shimoji M."/>
            <person name="Hirano T."/>
            <person name="Itoh T."/>
            <person name="Kaga A."/>
            <person name="Tomooka N."/>
        </authorList>
    </citation>
    <scope>NUCLEOTIDE SEQUENCE [LARGE SCALE GENOMIC DNA]</scope>
    <source>
        <strain evidence="2">cv. Shumari</strain>
    </source>
</reference>